<keyword evidence="3" id="KW-0411">Iron-sulfur</keyword>
<evidence type="ECO:0000256" key="1">
    <source>
        <dbReference type="ARBA" id="ARBA00022723"/>
    </source>
</evidence>
<feature type="domain" description="Radical SAM core" evidence="5">
    <location>
        <begin position="6"/>
        <end position="85"/>
    </location>
</feature>
<dbReference type="GO" id="GO:0003824">
    <property type="term" value="F:catalytic activity"/>
    <property type="evidence" value="ECO:0007669"/>
    <property type="project" value="InterPro"/>
</dbReference>
<name>A0AA96LFN0_9BACL</name>
<keyword evidence="7" id="KW-1185">Reference proteome</keyword>
<feature type="region of interest" description="Disordered" evidence="4">
    <location>
        <begin position="185"/>
        <end position="212"/>
    </location>
</feature>
<dbReference type="InterPro" id="IPR040086">
    <property type="entry name" value="MJ0683-like"/>
</dbReference>
<dbReference type="Gene3D" id="3.80.30.30">
    <property type="match status" value="1"/>
</dbReference>
<keyword evidence="1" id="KW-0479">Metal-binding</keyword>
<proteinExistence type="predicted"/>
<evidence type="ECO:0000256" key="3">
    <source>
        <dbReference type="ARBA" id="ARBA00023014"/>
    </source>
</evidence>
<dbReference type="EMBL" id="CP130318">
    <property type="protein sequence ID" value="WNQ13042.1"/>
    <property type="molecule type" value="Genomic_DNA"/>
</dbReference>
<dbReference type="AlphaFoldDB" id="A0AA96LFN0"/>
<keyword evidence="2" id="KW-0408">Iron</keyword>
<dbReference type="GO" id="GO:0051536">
    <property type="term" value="F:iron-sulfur cluster binding"/>
    <property type="evidence" value="ECO:0007669"/>
    <property type="project" value="UniProtKB-KW"/>
</dbReference>
<evidence type="ECO:0000256" key="2">
    <source>
        <dbReference type="ARBA" id="ARBA00023004"/>
    </source>
</evidence>
<evidence type="ECO:0000256" key="4">
    <source>
        <dbReference type="SAM" id="MobiDB-lite"/>
    </source>
</evidence>
<dbReference type="InterPro" id="IPR058240">
    <property type="entry name" value="rSAM_sf"/>
</dbReference>
<dbReference type="PANTHER" id="PTHR43432:SF3">
    <property type="entry name" value="SLR0285 PROTEIN"/>
    <property type="match status" value="1"/>
</dbReference>
<sequence>MRYPVPLTITTRSPLVLRDLDLLKRLPVLSVNFSLQTMNTEVWKAMEPSTPSPAKRLEAVQALTQAGIPVGVFMAPILPRLTDREADLRAVMEKAAEASVSFVMASYLRLTPDVKVWFFRNLEEKYPHLVPLYAELYQASAYLPRAYKDPKDALIRSLLKEYRLNDTDRDSRFFGSMTASKGITAPHGMASTTEGASFEPEPEPVQLSFTFA</sequence>
<evidence type="ECO:0000313" key="7">
    <source>
        <dbReference type="Proteomes" id="UP001305702"/>
    </source>
</evidence>
<dbReference type="GO" id="GO:0046872">
    <property type="term" value="F:metal ion binding"/>
    <property type="evidence" value="ECO:0007669"/>
    <property type="project" value="UniProtKB-KW"/>
</dbReference>
<evidence type="ECO:0000313" key="6">
    <source>
        <dbReference type="EMBL" id="WNQ13042.1"/>
    </source>
</evidence>
<dbReference type="Pfam" id="PF04055">
    <property type="entry name" value="Radical_SAM"/>
    <property type="match status" value="1"/>
</dbReference>
<dbReference type="PANTHER" id="PTHR43432">
    <property type="entry name" value="SLR0285 PROTEIN"/>
    <property type="match status" value="1"/>
</dbReference>
<reference evidence="6 7" key="1">
    <citation type="submission" date="2022-02" db="EMBL/GenBank/DDBJ databases">
        <title>Paenibacillus sp. MBLB1776 Whole Genome Shotgun Sequencing.</title>
        <authorList>
            <person name="Hwang C.Y."/>
            <person name="Cho E.-S."/>
            <person name="Seo M.-J."/>
        </authorList>
    </citation>
    <scope>NUCLEOTIDE SEQUENCE [LARGE SCALE GENOMIC DNA]</scope>
    <source>
        <strain evidence="6 7">MBLB1776</strain>
    </source>
</reference>
<dbReference type="KEGG" id="paun:MJA45_08445"/>
<accession>A0AA96LFN0</accession>
<dbReference type="Proteomes" id="UP001305702">
    <property type="component" value="Chromosome"/>
</dbReference>
<dbReference type="RefSeq" id="WP_315606822.1">
    <property type="nucleotide sequence ID" value="NZ_CP130318.1"/>
</dbReference>
<evidence type="ECO:0000259" key="5">
    <source>
        <dbReference type="Pfam" id="PF04055"/>
    </source>
</evidence>
<dbReference type="SUPFAM" id="SSF102114">
    <property type="entry name" value="Radical SAM enzymes"/>
    <property type="match status" value="1"/>
</dbReference>
<dbReference type="InterPro" id="IPR007197">
    <property type="entry name" value="rSAM"/>
</dbReference>
<protein>
    <submittedName>
        <fullName evidence="6">Radical SAM protein</fullName>
    </submittedName>
</protein>
<organism evidence="6 7">
    <name type="scientific">Paenibacillus aurantius</name>
    <dbReference type="NCBI Taxonomy" id="2918900"/>
    <lineage>
        <taxon>Bacteria</taxon>
        <taxon>Bacillati</taxon>
        <taxon>Bacillota</taxon>
        <taxon>Bacilli</taxon>
        <taxon>Bacillales</taxon>
        <taxon>Paenibacillaceae</taxon>
        <taxon>Paenibacillus</taxon>
    </lineage>
</organism>
<gene>
    <name evidence="6" type="ORF">MJA45_08445</name>
</gene>